<evidence type="ECO:0000313" key="10">
    <source>
        <dbReference type="Proteomes" id="UP001255856"/>
    </source>
</evidence>
<evidence type="ECO:0000256" key="4">
    <source>
        <dbReference type="PROSITE-ProRule" id="PRU00601"/>
    </source>
</evidence>
<evidence type="ECO:0000259" key="6">
    <source>
        <dbReference type="PROSITE" id="PS50089"/>
    </source>
</evidence>
<dbReference type="PANTHER" id="PTHR21319:SF53">
    <property type="entry name" value="RING FINGER AND CHY ZINC FINGER DOMAIN-CONTAINING PROTEIN 1"/>
    <property type="match status" value="1"/>
</dbReference>
<dbReference type="AlphaFoldDB" id="A0AAD9IJP9"/>
<feature type="compositionally biased region" description="Low complexity" evidence="5">
    <location>
        <begin position="1"/>
        <end position="11"/>
    </location>
</feature>
<keyword evidence="3" id="KW-0862">Zinc</keyword>
<protein>
    <submittedName>
        <fullName evidence="9">Uncharacterized protein</fullName>
    </submittedName>
</protein>
<keyword evidence="1" id="KW-0479">Metal-binding</keyword>
<feature type="domain" description="CHY-type" evidence="7">
    <location>
        <begin position="30"/>
        <end position="106"/>
    </location>
</feature>
<evidence type="ECO:0000256" key="2">
    <source>
        <dbReference type="ARBA" id="ARBA00022771"/>
    </source>
</evidence>
<evidence type="ECO:0000256" key="3">
    <source>
        <dbReference type="ARBA" id="ARBA00022833"/>
    </source>
</evidence>
<dbReference type="EMBL" id="JASFZW010000002">
    <property type="protein sequence ID" value="KAK2079568.1"/>
    <property type="molecule type" value="Genomic_DNA"/>
</dbReference>
<dbReference type="SMART" id="SM00184">
    <property type="entry name" value="RING"/>
    <property type="match status" value="1"/>
</dbReference>
<reference evidence="9" key="1">
    <citation type="submission" date="2021-01" db="EMBL/GenBank/DDBJ databases">
        <authorList>
            <person name="Eckstrom K.M.E."/>
        </authorList>
    </citation>
    <scope>NUCLEOTIDE SEQUENCE</scope>
    <source>
        <strain evidence="9">UVCC 0001</strain>
    </source>
</reference>
<dbReference type="Gene3D" id="3.30.40.10">
    <property type="entry name" value="Zinc/RING finger domain, C3HC4 (zinc finger)"/>
    <property type="match status" value="1"/>
</dbReference>
<dbReference type="GO" id="GO:0006511">
    <property type="term" value="P:ubiquitin-dependent protein catabolic process"/>
    <property type="evidence" value="ECO:0007669"/>
    <property type="project" value="TreeGrafter"/>
</dbReference>
<dbReference type="PROSITE" id="PS51266">
    <property type="entry name" value="ZF_CHY"/>
    <property type="match status" value="1"/>
</dbReference>
<evidence type="ECO:0000259" key="8">
    <source>
        <dbReference type="PROSITE" id="PS51270"/>
    </source>
</evidence>
<sequence length="310" mass="34877">MSTTTPSATSSDPEEDILEDSEELDPVRDRGVGEYGCRHYRRRAKLVTPCCDSVFWCRHCHNEARQDNEPDCKLRHELDRSTVREVECALCALRQPVAEACAGCGVAFGRYACTRCPFFDDDLRKRTFHCDDCGICRVGGRENYFHCPTCGSCYAVALRGNHRCVERSMHTNCPVCYEYLFESTEPTSVLPCGHTLHSSCLSQLQQSHGPSIVPCCPICKHSIHDYAQVWRQLDEMATQAAEMDEYRGWTADILCNDCLCVGMGFGGGNVRLRDRKQGTVPYNVVGLKCEHCGAYNTRRLAIHQPSEPDE</sequence>
<dbReference type="GO" id="GO:0016567">
    <property type="term" value="P:protein ubiquitination"/>
    <property type="evidence" value="ECO:0007669"/>
    <property type="project" value="TreeGrafter"/>
</dbReference>
<feature type="region of interest" description="Disordered" evidence="5">
    <location>
        <begin position="1"/>
        <end position="20"/>
    </location>
</feature>
<comment type="caution">
    <text evidence="9">The sequence shown here is derived from an EMBL/GenBank/DDBJ whole genome shotgun (WGS) entry which is preliminary data.</text>
</comment>
<evidence type="ECO:0000313" key="9">
    <source>
        <dbReference type="EMBL" id="KAK2079568.1"/>
    </source>
</evidence>
<evidence type="ECO:0000259" key="7">
    <source>
        <dbReference type="PROSITE" id="PS51266"/>
    </source>
</evidence>
<dbReference type="SUPFAM" id="SSF161245">
    <property type="entry name" value="Zinc hairpin stack"/>
    <property type="match status" value="1"/>
</dbReference>
<dbReference type="GO" id="GO:0008270">
    <property type="term" value="F:zinc ion binding"/>
    <property type="evidence" value="ECO:0007669"/>
    <property type="project" value="UniProtKB-KW"/>
</dbReference>
<dbReference type="InterPro" id="IPR037275">
    <property type="entry name" value="Znf_CTCHY_sf"/>
</dbReference>
<dbReference type="Gene3D" id="2.20.28.10">
    <property type="match status" value="1"/>
</dbReference>
<gene>
    <name evidence="9" type="ORF">QBZ16_001963</name>
</gene>
<feature type="domain" description="RING-type" evidence="6">
    <location>
        <begin position="173"/>
        <end position="220"/>
    </location>
</feature>
<feature type="domain" description="CTCHY-type" evidence="8">
    <location>
        <begin position="108"/>
        <end position="172"/>
    </location>
</feature>
<dbReference type="InterPro" id="IPR001841">
    <property type="entry name" value="Znf_RING"/>
</dbReference>
<keyword evidence="2 4" id="KW-0863">Zinc-finger</keyword>
<name>A0AAD9IJP9_PROWI</name>
<dbReference type="Proteomes" id="UP001255856">
    <property type="component" value="Unassembled WGS sequence"/>
</dbReference>
<evidence type="ECO:0000256" key="5">
    <source>
        <dbReference type="SAM" id="MobiDB-lite"/>
    </source>
</evidence>
<proteinExistence type="predicted"/>
<dbReference type="InterPro" id="IPR013083">
    <property type="entry name" value="Znf_RING/FYVE/PHD"/>
</dbReference>
<dbReference type="PROSITE" id="PS50089">
    <property type="entry name" value="ZF_RING_2"/>
    <property type="match status" value="1"/>
</dbReference>
<keyword evidence="10" id="KW-1185">Reference proteome</keyword>
<dbReference type="SUPFAM" id="SSF161219">
    <property type="entry name" value="CHY zinc finger-like"/>
    <property type="match status" value="1"/>
</dbReference>
<evidence type="ECO:0000256" key="1">
    <source>
        <dbReference type="ARBA" id="ARBA00022723"/>
    </source>
</evidence>
<dbReference type="InterPro" id="IPR017921">
    <property type="entry name" value="Znf_CTCHY"/>
</dbReference>
<organism evidence="9 10">
    <name type="scientific">Prototheca wickerhamii</name>
    <dbReference type="NCBI Taxonomy" id="3111"/>
    <lineage>
        <taxon>Eukaryota</taxon>
        <taxon>Viridiplantae</taxon>
        <taxon>Chlorophyta</taxon>
        <taxon>core chlorophytes</taxon>
        <taxon>Trebouxiophyceae</taxon>
        <taxon>Chlorellales</taxon>
        <taxon>Chlorellaceae</taxon>
        <taxon>Prototheca</taxon>
    </lineage>
</organism>
<dbReference type="GO" id="GO:0005634">
    <property type="term" value="C:nucleus"/>
    <property type="evidence" value="ECO:0007669"/>
    <property type="project" value="TreeGrafter"/>
</dbReference>
<dbReference type="InterPro" id="IPR037274">
    <property type="entry name" value="Znf_CHY_sf"/>
</dbReference>
<dbReference type="PROSITE" id="PS51270">
    <property type="entry name" value="ZF_CTCHY"/>
    <property type="match status" value="1"/>
</dbReference>
<dbReference type="Pfam" id="PF05495">
    <property type="entry name" value="zf-CHY"/>
    <property type="match status" value="1"/>
</dbReference>
<dbReference type="SUPFAM" id="SSF57850">
    <property type="entry name" value="RING/U-box"/>
    <property type="match status" value="1"/>
</dbReference>
<accession>A0AAD9IJP9</accession>
<dbReference type="InterPro" id="IPR008913">
    <property type="entry name" value="Znf_CHY"/>
</dbReference>
<dbReference type="PANTHER" id="PTHR21319">
    <property type="entry name" value="RING FINGER AND CHY ZINC FINGER DOMAIN-CONTAINING PROTEIN 1"/>
    <property type="match status" value="1"/>
</dbReference>
<dbReference type="Pfam" id="PF13639">
    <property type="entry name" value="zf-RING_2"/>
    <property type="match status" value="1"/>
</dbReference>
<dbReference type="GO" id="GO:0061630">
    <property type="term" value="F:ubiquitin protein ligase activity"/>
    <property type="evidence" value="ECO:0007669"/>
    <property type="project" value="TreeGrafter"/>
</dbReference>